<evidence type="ECO:0000256" key="4">
    <source>
        <dbReference type="ARBA" id="ARBA00023136"/>
    </source>
</evidence>
<evidence type="ECO:0000256" key="5">
    <source>
        <dbReference type="SAM" id="MobiDB-lite"/>
    </source>
</evidence>
<feature type="domain" description="Major facilitator superfamily (MFS) profile" evidence="7">
    <location>
        <begin position="71"/>
        <end position="556"/>
    </location>
</feature>
<feature type="region of interest" description="Disordered" evidence="5">
    <location>
        <begin position="588"/>
        <end position="617"/>
    </location>
</feature>
<feature type="region of interest" description="Disordered" evidence="5">
    <location>
        <begin position="1050"/>
        <end position="1083"/>
    </location>
</feature>
<name>V5G323_BYSSN</name>
<comment type="subcellular location">
    <subcellularLocation>
        <location evidence="1">Membrane</location>
        <topology evidence="1">Multi-pass membrane protein</topology>
    </subcellularLocation>
</comment>
<dbReference type="InParanoid" id="V5G323"/>
<dbReference type="PANTHER" id="PTHR23502:SF29">
    <property type="entry name" value="TRANSPORTER, PUTATIVE (AFU_ORTHOLOGUE AFUA_6G06680)-RELATED"/>
    <property type="match status" value="1"/>
</dbReference>
<feature type="compositionally biased region" description="Polar residues" evidence="5">
    <location>
        <begin position="603"/>
        <end position="614"/>
    </location>
</feature>
<feature type="region of interest" description="Disordered" evidence="5">
    <location>
        <begin position="901"/>
        <end position="926"/>
    </location>
</feature>
<feature type="transmembrane region" description="Helical" evidence="6">
    <location>
        <begin position="226"/>
        <end position="246"/>
    </location>
</feature>
<feature type="transmembrane region" description="Helical" evidence="6">
    <location>
        <begin position="70"/>
        <end position="100"/>
    </location>
</feature>
<dbReference type="Proteomes" id="UP000018001">
    <property type="component" value="Unassembled WGS sequence"/>
</dbReference>
<feature type="compositionally biased region" description="Basic and acidic residues" evidence="5">
    <location>
        <begin position="1409"/>
        <end position="1430"/>
    </location>
</feature>
<feature type="transmembrane region" description="Helical" evidence="6">
    <location>
        <begin position="167"/>
        <end position="190"/>
    </location>
</feature>
<feature type="transmembrane region" description="Helical" evidence="6">
    <location>
        <begin position="466"/>
        <end position="491"/>
    </location>
</feature>
<evidence type="ECO:0000313" key="8">
    <source>
        <dbReference type="EMBL" id="GAD96366.1"/>
    </source>
</evidence>
<evidence type="ECO:0000256" key="2">
    <source>
        <dbReference type="ARBA" id="ARBA00022692"/>
    </source>
</evidence>
<dbReference type="SUPFAM" id="SSF103473">
    <property type="entry name" value="MFS general substrate transporter"/>
    <property type="match status" value="1"/>
</dbReference>
<feature type="compositionally biased region" description="Basic and acidic residues" evidence="5">
    <location>
        <begin position="1057"/>
        <end position="1083"/>
    </location>
</feature>
<evidence type="ECO:0000256" key="1">
    <source>
        <dbReference type="ARBA" id="ARBA00004141"/>
    </source>
</evidence>
<feature type="region of interest" description="Disordered" evidence="5">
    <location>
        <begin position="262"/>
        <end position="316"/>
    </location>
</feature>
<keyword evidence="2 6" id="KW-0812">Transmembrane</keyword>
<evidence type="ECO:0000313" key="9">
    <source>
        <dbReference type="Proteomes" id="UP000018001"/>
    </source>
</evidence>
<evidence type="ECO:0000259" key="7">
    <source>
        <dbReference type="PROSITE" id="PS50850"/>
    </source>
</evidence>
<feature type="compositionally biased region" description="Basic and acidic residues" evidence="5">
    <location>
        <begin position="983"/>
        <end position="993"/>
    </location>
</feature>
<feature type="compositionally biased region" description="Polar residues" evidence="5">
    <location>
        <begin position="1385"/>
        <end position="1394"/>
    </location>
</feature>
<dbReference type="Gene3D" id="1.20.1250.20">
    <property type="entry name" value="MFS general substrate transporter like domains"/>
    <property type="match status" value="1"/>
</dbReference>
<dbReference type="InterPro" id="IPR024527">
    <property type="entry name" value="Eisosome1"/>
</dbReference>
<keyword evidence="4 6" id="KW-0472">Membrane</keyword>
<feature type="compositionally biased region" description="Basic and acidic residues" evidence="5">
    <location>
        <begin position="1115"/>
        <end position="1148"/>
    </location>
</feature>
<keyword evidence="3 6" id="KW-1133">Transmembrane helix</keyword>
<dbReference type="GO" id="GO:0005886">
    <property type="term" value="C:plasma membrane"/>
    <property type="evidence" value="ECO:0007669"/>
    <property type="project" value="TreeGrafter"/>
</dbReference>
<dbReference type="eggNOG" id="KOG0255">
    <property type="taxonomic scope" value="Eukaryota"/>
</dbReference>
<feature type="transmembrane region" description="Helical" evidence="6">
    <location>
        <begin position="202"/>
        <end position="220"/>
    </location>
</feature>
<feature type="compositionally biased region" description="Basic and acidic residues" evidence="5">
    <location>
        <begin position="298"/>
        <end position="310"/>
    </location>
</feature>
<feature type="region of interest" description="Disordered" evidence="5">
    <location>
        <begin position="1113"/>
        <end position="1457"/>
    </location>
</feature>
<dbReference type="HOGENOM" id="CLU_251958_0_0_1"/>
<dbReference type="OrthoDB" id="2585655at2759"/>
<organism evidence="8 9">
    <name type="scientific">Byssochlamys spectabilis (strain No. 5 / NBRC 109023)</name>
    <name type="common">Paecilomyces variotii</name>
    <dbReference type="NCBI Taxonomy" id="1356009"/>
    <lineage>
        <taxon>Eukaryota</taxon>
        <taxon>Fungi</taxon>
        <taxon>Dikarya</taxon>
        <taxon>Ascomycota</taxon>
        <taxon>Pezizomycotina</taxon>
        <taxon>Eurotiomycetes</taxon>
        <taxon>Eurotiomycetidae</taxon>
        <taxon>Eurotiales</taxon>
        <taxon>Thermoascaceae</taxon>
        <taxon>Paecilomyces</taxon>
    </lineage>
</organism>
<feature type="transmembrane region" description="Helical" evidence="6">
    <location>
        <begin position="137"/>
        <end position="155"/>
    </location>
</feature>
<dbReference type="Pfam" id="PF12757">
    <property type="entry name" value="Eisosome1"/>
    <property type="match status" value="1"/>
</dbReference>
<feature type="transmembrane region" description="Helical" evidence="6">
    <location>
        <begin position="395"/>
        <end position="415"/>
    </location>
</feature>
<proteinExistence type="predicted"/>
<feature type="compositionally biased region" description="Polar residues" evidence="5">
    <location>
        <begin position="1257"/>
        <end position="1268"/>
    </location>
</feature>
<feature type="compositionally biased region" description="Basic and acidic residues" evidence="5">
    <location>
        <begin position="1157"/>
        <end position="1167"/>
    </location>
</feature>
<feature type="transmembrane region" description="Helical" evidence="6">
    <location>
        <begin position="106"/>
        <end position="125"/>
    </location>
</feature>
<feature type="compositionally biased region" description="Basic residues" evidence="5">
    <location>
        <begin position="970"/>
        <end position="982"/>
    </location>
</feature>
<dbReference type="InterPro" id="IPR036259">
    <property type="entry name" value="MFS_trans_sf"/>
</dbReference>
<dbReference type="FunFam" id="1.20.1250.20:FF:000224">
    <property type="entry name" value="MFS transporter, putative"/>
    <property type="match status" value="1"/>
</dbReference>
<dbReference type="InterPro" id="IPR020846">
    <property type="entry name" value="MFS_dom"/>
</dbReference>
<feature type="compositionally biased region" description="Basic and acidic residues" evidence="5">
    <location>
        <begin position="1206"/>
        <end position="1222"/>
    </location>
</feature>
<reference evidence="9" key="1">
    <citation type="journal article" date="2014" name="Genome Announc.">
        <title>Draft genome sequence of the formaldehyde-resistant fungus Byssochlamys spectabilis No. 5 (anamorph Paecilomyces variotii No. 5) (NBRC109023).</title>
        <authorList>
            <person name="Oka T."/>
            <person name="Ekino K."/>
            <person name="Fukuda K."/>
            <person name="Nomura Y."/>
        </authorList>
    </citation>
    <scope>NUCLEOTIDE SEQUENCE [LARGE SCALE GENOMIC DNA]</scope>
    <source>
        <strain evidence="9">No. 5 / NBRC 109023</strain>
    </source>
</reference>
<dbReference type="PROSITE" id="PS50850">
    <property type="entry name" value="MFS"/>
    <property type="match status" value="1"/>
</dbReference>
<evidence type="ECO:0000256" key="3">
    <source>
        <dbReference type="ARBA" id="ARBA00022989"/>
    </source>
</evidence>
<feature type="region of interest" description="Disordered" evidence="5">
    <location>
        <begin position="970"/>
        <end position="993"/>
    </location>
</feature>
<gene>
    <name evidence="8" type="ORF">PVAR5_5019</name>
</gene>
<accession>V5G323</accession>
<dbReference type="EMBL" id="BAUL01000162">
    <property type="protein sequence ID" value="GAD96366.1"/>
    <property type="molecule type" value="Genomic_DNA"/>
</dbReference>
<sequence length="1457" mass="160975">MPLGILEDTKVEHVPGTSYVLDNNRSGTDDVHIRPGLKYDKSGPVPIILVPQPSDDPNDPLNWPLWKRDAILTVLSLVSVLCTSTGPIMAAYALTITYYYERNLTAVAILTGYQLCGAGVAGVFIVPTARVWGKRHLYLLGNILMIASTAWAGASGHNYKSLLWSRVIQGVALAPFEALVNASVGDLYFVHERGKRMAFSNVALFGGSFLTPVIAGKIAASMTWQWTFYFVAIFTGVALPLTFFLVPETAFRRADYLNTDFEGDDERGGSSQQLRVDRNDGTTHPSMDYSEPLEYEEKEAKSGSDERQREQSNGAETVIPQRDSYLKSLRPFNGRKTDENFFKLLLRPFPLFLHPGILWACLIQGVLIGWTVFIGVVLAAIFMGPPLWFDSVKTGYLYTGAFIGSIVGLVLSGLLSDSMNRVMIKLNKGKYEPEFRILLVFFQLLFAGTGLYGFGITSSDVGRWGWLIPDVFLMFVIIGMVMGAVSSALYIVDAHRRIAVEAFTCLLIFKNMFSFVLTFFAYDWLVQNGVRPAFLAIGSIQIAVCLLSIPMSQQQRHDGISASSYGRLDWWTSEFAVSTVLRSNVSGDERDAQSTRLEALSPKATQPSPVTSADVTDDTPILSKASDHPAVSNAATAALYVTHPERNASMRSKRQSDVETLGAMDPSMSPPGGLTLASASAAASLAHANRRSFEIWRPGKQPAAEKAALHAKDYRIETPEPQPRPDRLSVEGLRNAAVLAARDSRALTSSTPPPPSQKYQYLAEEHVIMTGGRVREDKVVPSQERGALLAATGALRNTRRRAESAPPEPAVHPEAGYALSAATISHHAPRPSEDYLEELDEPMQASRIHHIAKTNAQLYTSNPPVDIETEEQNRKDTLRAAAISMAQGMYAVAQKREQEGEGATLEAVQGAQRGHSRLGKRASMSAADESATSRAINLQLAAQKLASEKLARMQSQNEYEIYYGTAQPARPRRSVTGRLRRRTSSETDTSRADMERSIRIRNQMSTLQTQLYEVDEKRRRDREDLMEIARRNAHAAIQDIDDKVYAETGKPSPAMQREWEEKAQERAKRSLEAESHPDMRGKVDIGDRHYIDAVDVEAVAMSRIRPTLDEIDERAEERKARELEQRLDEEEKKRIERIEREREADLKAAKKAQKAASKRERKERKSSNAEQELLDKDDEWKIFRRKSKRVKGKEPAAEEDPASEAQEAKEVKESAAKQKVPEDESGAATGAAEQVSPISTSPKGESRLKNWIRSTFGARTSKQAAESRQISKPEEETTSSFVGGAALTGATKDDPRGTALSSHPVTEDGVSQPKVNGYHHGPGADEGETGESSGALRQWSTSTGPSEKDLRYSNGSSEGNGESRRSRLKMNFKTMMRRPEDRNGSGPSSPQSPKTPKFDPTTAVISRPEPVRADTAERSELQDVFREEKLPAPPPLRTVVGRGSSSSNRDSRFLEDL</sequence>
<feature type="transmembrane region" description="Helical" evidence="6">
    <location>
        <begin position="498"/>
        <end position="521"/>
    </location>
</feature>
<comment type="caution">
    <text evidence="8">The sequence shown here is derived from an EMBL/GenBank/DDBJ whole genome shotgun (WGS) entry which is preliminary data.</text>
</comment>
<evidence type="ECO:0000256" key="6">
    <source>
        <dbReference type="SAM" id="Phobius"/>
    </source>
</evidence>
<feature type="transmembrane region" description="Helical" evidence="6">
    <location>
        <begin position="435"/>
        <end position="454"/>
    </location>
</feature>
<protein>
    <submittedName>
        <fullName evidence="8">MFS transporter, putative</fullName>
    </submittedName>
</protein>
<feature type="transmembrane region" description="Helical" evidence="6">
    <location>
        <begin position="357"/>
        <end position="383"/>
    </location>
</feature>
<dbReference type="PANTHER" id="PTHR23502">
    <property type="entry name" value="MAJOR FACILITATOR SUPERFAMILY"/>
    <property type="match status" value="1"/>
</dbReference>
<keyword evidence="9" id="KW-1185">Reference proteome</keyword>
<dbReference type="GO" id="GO:0022857">
    <property type="term" value="F:transmembrane transporter activity"/>
    <property type="evidence" value="ECO:0007669"/>
    <property type="project" value="InterPro"/>
</dbReference>
<dbReference type="InterPro" id="IPR011701">
    <property type="entry name" value="MFS"/>
</dbReference>
<dbReference type="Pfam" id="PF07690">
    <property type="entry name" value="MFS_1"/>
    <property type="match status" value="1"/>
</dbReference>